<reference evidence="2 3" key="1">
    <citation type="submission" date="2016-12" db="EMBL/GenBank/DDBJ databases">
        <authorList>
            <person name="Song W.-J."/>
            <person name="Kurnit D.M."/>
        </authorList>
    </citation>
    <scope>NUCLEOTIDE SEQUENCE [LARGE SCALE GENOMIC DNA]</scope>
    <source>
        <strain evidence="2 3">DSM 18488</strain>
    </source>
</reference>
<dbReference type="InterPro" id="IPR036102">
    <property type="entry name" value="OsmC/Ohrsf"/>
</dbReference>
<dbReference type="STRING" id="1121416.SAMN02745220_01464"/>
<dbReference type="AlphaFoldDB" id="A0A1M7Y316"/>
<dbReference type="Proteomes" id="UP000184603">
    <property type="component" value="Unassembled WGS sequence"/>
</dbReference>
<keyword evidence="1" id="KW-1133">Transmembrane helix</keyword>
<keyword evidence="2" id="KW-0808">Transferase</keyword>
<organism evidence="2 3">
    <name type="scientific">Desulfopila aestuarii DSM 18488</name>
    <dbReference type="NCBI Taxonomy" id="1121416"/>
    <lineage>
        <taxon>Bacteria</taxon>
        <taxon>Pseudomonadati</taxon>
        <taxon>Thermodesulfobacteriota</taxon>
        <taxon>Desulfobulbia</taxon>
        <taxon>Desulfobulbales</taxon>
        <taxon>Desulfocapsaceae</taxon>
        <taxon>Desulfopila</taxon>
    </lineage>
</organism>
<dbReference type="SUPFAM" id="SSF82784">
    <property type="entry name" value="OsmC-like"/>
    <property type="match status" value="1"/>
</dbReference>
<evidence type="ECO:0000313" key="2">
    <source>
        <dbReference type="EMBL" id="SHO46387.1"/>
    </source>
</evidence>
<proteinExistence type="predicted"/>
<dbReference type="GO" id="GO:0016740">
    <property type="term" value="F:transferase activity"/>
    <property type="evidence" value="ECO:0007669"/>
    <property type="project" value="UniProtKB-KW"/>
</dbReference>
<name>A0A1M7Y316_9BACT</name>
<keyword evidence="1" id="KW-0812">Transmembrane</keyword>
<dbReference type="RefSeq" id="WP_073612796.1">
    <property type="nucleotide sequence ID" value="NZ_FRFE01000005.1"/>
</dbReference>
<dbReference type="InterPro" id="IPR015946">
    <property type="entry name" value="KH_dom-like_a/b"/>
</dbReference>
<dbReference type="PANTHER" id="PTHR39624">
    <property type="entry name" value="PROTEIN INVOLVED IN RIMO-MEDIATED BETA-METHYLTHIOLATION OF RIBOSOMAL PROTEIN S12 YCAO"/>
    <property type="match status" value="1"/>
</dbReference>
<dbReference type="Pfam" id="PF02566">
    <property type="entry name" value="OsmC"/>
    <property type="match status" value="1"/>
</dbReference>
<dbReference type="EMBL" id="FRFE01000005">
    <property type="protein sequence ID" value="SHO46387.1"/>
    <property type="molecule type" value="Genomic_DNA"/>
</dbReference>
<evidence type="ECO:0000313" key="3">
    <source>
        <dbReference type="Proteomes" id="UP000184603"/>
    </source>
</evidence>
<keyword evidence="1" id="KW-0472">Membrane</keyword>
<dbReference type="PANTHER" id="PTHR39624:SF2">
    <property type="entry name" value="OSMC-LIKE PROTEIN"/>
    <property type="match status" value="1"/>
</dbReference>
<dbReference type="InterPro" id="IPR003718">
    <property type="entry name" value="OsmC/Ohr_fam"/>
</dbReference>
<feature type="transmembrane region" description="Helical" evidence="1">
    <location>
        <begin position="40"/>
        <end position="59"/>
    </location>
</feature>
<gene>
    <name evidence="2" type="ORF">SAMN02745220_01464</name>
</gene>
<accession>A0A1M7Y316</accession>
<keyword evidence="2" id="KW-0689">Ribosomal protein</keyword>
<keyword evidence="3" id="KW-1185">Reference proteome</keyword>
<dbReference type="GO" id="GO:0005840">
    <property type="term" value="C:ribosome"/>
    <property type="evidence" value="ECO:0007669"/>
    <property type="project" value="UniProtKB-KW"/>
</dbReference>
<evidence type="ECO:0000256" key="1">
    <source>
        <dbReference type="SAM" id="Phobius"/>
    </source>
</evidence>
<keyword evidence="2" id="KW-0687">Ribonucleoprotein</keyword>
<dbReference type="Gene3D" id="3.30.300.20">
    <property type="match status" value="1"/>
</dbReference>
<protein>
    <submittedName>
        <fullName evidence="2">Ribosomal protein S12 methylthiotransferase accessory factor</fullName>
    </submittedName>
</protein>
<sequence>MEIQVSFPGNLKVEASVGEFVIPTDQPEKSGGDNSAPSPFVLFASSIATCAGFFAVKFCRTREIDTTGMRLSLKYEWDKEQKRYPKMEVELILPEGFPEKYRGAIVKAMDQCVVKQHILNPPEFEITLG</sequence>